<name>B8MDR7_TALSN</name>
<dbReference type="InParanoid" id="B8MDR7"/>
<dbReference type="GeneID" id="8100028"/>
<reference evidence="3" key="1">
    <citation type="journal article" date="2015" name="Genome Announc.">
        <title>Genome sequence of the AIDS-associated pathogen Penicillium marneffei (ATCC18224) and its near taxonomic relative Talaromyces stipitatus (ATCC10500).</title>
        <authorList>
            <person name="Nierman W.C."/>
            <person name="Fedorova-Abrams N.D."/>
            <person name="Andrianopoulos A."/>
        </authorList>
    </citation>
    <scope>NUCLEOTIDE SEQUENCE [LARGE SCALE GENOMIC DNA]</scope>
    <source>
        <strain evidence="3">ATCC 10500 / CBS 375.48 / QM 6759 / NRRL 1006</strain>
    </source>
</reference>
<dbReference type="PhylomeDB" id="B8MDR7"/>
<sequence length="442" mass="50870">MLGTLPPETIRLIVESLDQIDIIVAKLAYDVQHYYRLLQRANGFWVVHRLIIEDHFTVWYHIRYKDPNGGFDQTQPWRRPGLPLQENRGPDEDILEHYLGKVCRSHGRWRYLTPLKTAHQQNHLWEPLAEFIQQLSCLESLFFASDGQFPPLRSPCLFDVEPESTYNVPGSISFSEVLNFLGTEIMPNMRLLSMRQLGTTSIDSFLSLRPPWEGFQTNPLGTSMKNFTIMNWWPTRSQIKSLKEAIDLSLLKVLKLKIALPVEALKYLAEECEFSSLTGLELVFTAFHDKLYQAGNSFLTRPPALLVLILRVWAPILRIGRVCQLHGLKLRQLFLSTILLKPVSLHNLRWITDNCPYLEELTISTSRTMGDANECAHYKALGSLPRLRRLTLSLDASSIQGRQIELPLSKAEMYPTMVGNPSFNQFDQHCAENYFPGFQLTR</sequence>
<proteinExistence type="predicted"/>
<dbReference type="EMBL" id="EQ962655">
    <property type="protein sequence ID" value="EED18296.1"/>
    <property type="molecule type" value="Genomic_DNA"/>
</dbReference>
<dbReference type="RefSeq" id="XP_002482288.1">
    <property type="nucleotide sequence ID" value="XM_002482243.1"/>
</dbReference>
<keyword evidence="3" id="KW-1185">Reference proteome</keyword>
<dbReference type="VEuPathDB" id="FungiDB:TSTA_120440"/>
<feature type="domain" description="F-box" evidence="1">
    <location>
        <begin position="1"/>
        <end position="48"/>
    </location>
</feature>
<dbReference type="Gene3D" id="3.80.10.10">
    <property type="entry name" value="Ribonuclease Inhibitor"/>
    <property type="match status" value="1"/>
</dbReference>
<organism evidence="2 3">
    <name type="scientific">Talaromyces stipitatus (strain ATCC 10500 / CBS 375.48 / QM 6759 / NRRL 1006)</name>
    <name type="common">Penicillium stipitatum</name>
    <dbReference type="NCBI Taxonomy" id="441959"/>
    <lineage>
        <taxon>Eukaryota</taxon>
        <taxon>Fungi</taxon>
        <taxon>Dikarya</taxon>
        <taxon>Ascomycota</taxon>
        <taxon>Pezizomycotina</taxon>
        <taxon>Eurotiomycetes</taxon>
        <taxon>Eurotiomycetidae</taxon>
        <taxon>Eurotiales</taxon>
        <taxon>Trichocomaceae</taxon>
        <taxon>Talaromyces</taxon>
        <taxon>Talaromyces sect. Talaromyces</taxon>
    </lineage>
</organism>
<dbReference type="STRING" id="441959.B8MDR7"/>
<evidence type="ECO:0000313" key="2">
    <source>
        <dbReference type="EMBL" id="EED18296.1"/>
    </source>
</evidence>
<gene>
    <name evidence="2" type="ORF">TSTA_120440</name>
</gene>
<dbReference type="HOGENOM" id="CLU_619904_0_0_1"/>
<dbReference type="SUPFAM" id="SSF52047">
    <property type="entry name" value="RNI-like"/>
    <property type="match status" value="1"/>
</dbReference>
<dbReference type="OrthoDB" id="3945550at2759"/>
<dbReference type="Proteomes" id="UP000001745">
    <property type="component" value="Unassembled WGS sequence"/>
</dbReference>
<dbReference type="AlphaFoldDB" id="B8MDR7"/>
<dbReference type="InterPro" id="IPR001810">
    <property type="entry name" value="F-box_dom"/>
</dbReference>
<evidence type="ECO:0000259" key="1">
    <source>
        <dbReference type="PROSITE" id="PS50181"/>
    </source>
</evidence>
<dbReference type="InterPro" id="IPR032675">
    <property type="entry name" value="LRR_dom_sf"/>
</dbReference>
<accession>B8MDR7</accession>
<evidence type="ECO:0000313" key="3">
    <source>
        <dbReference type="Proteomes" id="UP000001745"/>
    </source>
</evidence>
<protein>
    <recommendedName>
        <fullName evidence="1">F-box domain-containing protein</fullName>
    </recommendedName>
</protein>
<dbReference type="PROSITE" id="PS50181">
    <property type="entry name" value="FBOX"/>
    <property type="match status" value="1"/>
</dbReference>